<comment type="similarity">
    <text evidence="1 5">Belongs to the peptidase S8 family.</text>
</comment>
<keyword evidence="4 5" id="KW-0720">Serine protease</keyword>
<dbReference type="PRINTS" id="PR00723">
    <property type="entry name" value="SUBTILISIN"/>
</dbReference>
<dbReference type="GO" id="GO:0006508">
    <property type="term" value="P:proteolysis"/>
    <property type="evidence" value="ECO:0007669"/>
    <property type="project" value="UniProtKB-KW"/>
</dbReference>
<proteinExistence type="inferred from homology"/>
<name>A0A955L6B2_9BACT</name>
<dbReference type="InterPro" id="IPR000209">
    <property type="entry name" value="Peptidase_S8/S53_dom"/>
</dbReference>
<dbReference type="Pfam" id="PF00082">
    <property type="entry name" value="Peptidase_S8"/>
    <property type="match status" value="1"/>
</dbReference>
<evidence type="ECO:0000256" key="4">
    <source>
        <dbReference type="ARBA" id="ARBA00022825"/>
    </source>
</evidence>
<sequence>MSFNIEMFSKEFKEKYKSAFAIVAFFLLTLVIGLSIRFVTREPDLPSSLSQVLGDYYAVDIEQADITTEVKDQLLREKIDTGEIRSETVKVAELLLSDDKTYAADSLIVFPDELDPRPQLIFIDEVRQRNELNIEPTEEEKNKLELSLIALLEDENIANVQPNYIYTTDWTTGGAVDTPDDFDLTPSASTGNHWYYELSNLREMWQDLGCEAGEPSCGGNPEVTVAVIDTGLAYEGRTSEWGDTFGQMPDMFNTPGINLYTNDGETPNDNIDNDGNGYVDDYNGFDSGDYVYCNSYSCDTAERAEEGHANDDNGHGTYVSNNIVGLVDNTLGSVSPAHNVTLMPIKANFFHANSFGSLELWYAIDYAVDHGADIINMSLAGPSYDPSLDSKLSWAESQGTIVFAASGNDNTSVYYPAAYSSVVAVAAINSDGSRASYSNYGPEIDISAYVGSTGGVGGATYQGSYTCFPCNPFTTNFTSFSNIWAIGTSFASPQAAGMAAMVLSVEPTLTKSEVTTYMYNNAIDVGTAGKDNNSGWGAIDWEATYADVYADNAVPTMTIVEPNGVGDSTSDFFTITWTDDDPDNNALIDIYWDDDNDPDNGKNPIFYCQDLSEDSATDSCEFLTWSVPPGNIYIHGCIKDFAHPEVCATSSGTLTVSAPTTLYDNYYPFYATGGGSQEWILIGNPTVSSAIVNVKVGTQFENNYTISPGTYMSLVPGAFWDGPVEILSDQDVYSSKRTLLNGSFNEFEAISAADLQQKFYYPFYANGSGSGDWILVGNPSDDTSANVNITIGSSVNQNYVIAPGEKITPSWGTWDGPVTVTSDIDVYSTKRTIIGGSFNEHKGIQGDPGANDLAQSFFYPFYATSSAAGSQEWILVGNPDASLTANVNITVGSTVNQNYTIAPGAKITPKWGTIDGPVTVTSDIDVYSTKRTLLNGSFNEHKGIVTADHSTSIHYPFYATSTALKAQDWILVGNPSVDTNANVNIKVGGIIDQNYVLTPGQIITPKWSAVGGPVTITSDIPVYSTKRSLLNGSFNEFKGL</sequence>
<reference evidence="8" key="2">
    <citation type="journal article" date="2021" name="Microbiome">
        <title>Successional dynamics and alternative stable states in a saline activated sludge microbial community over 9 years.</title>
        <authorList>
            <person name="Wang Y."/>
            <person name="Ye J."/>
            <person name="Ju F."/>
            <person name="Liu L."/>
            <person name="Boyd J.A."/>
            <person name="Deng Y."/>
            <person name="Parks D.H."/>
            <person name="Jiang X."/>
            <person name="Yin X."/>
            <person name="Woodcroft B.J."/>
            <person name="Tyson G.W."/>
            <person name="Hugenholtz P."/>
            <person name="Polz M.F."/>
            <person name="Zhang T."/>
        </authorList>
    </citation>
    <scope>NUCLEOTIDE SEQUENCE</scope>
    <source>
        <strain evidence="8">HKST-UBA14</strain>
    </source>
</reference>
<feature type="active site" description="Charge relay system" evidence="5">
    <location>
        <position position="489"/>
    </location>
</feature>
<evidence type="ECO:0000256" key="2">
    <source>
        <dbReference type="ARBA" id="ARBA00022670"/>
    </source>
</evidence>
<protein>
    <submittedName>
        <fullName evidence="8">S8 family serine peptidase</fullName>
    </submittedName>
</protein>
<dbReference type="Gene3D" id="3.40.50.200">
    <property type="entry name" value="Peptidase S8/S53 domain"/>
    <property type="match status" value="1"/>
</dbReference>
<organism evidence="8 9">
    <name type="scientific">Candidatus Dojkabacteria bacterium</name>
    <dbReference type="NCBI Taxonomy" id="2099670"/>
    <lineage>
        <taxon>Bacteria</taxon>
        <taxon>Candidatus Dojkabacteria</taxon>
    </lineage>
</organism>
<evidence type="ECO:0000256" key="5">
    <source>
        <dbReference type="PROSITE-ProRule" id="PRU01240"/>
    </source>
</evidence>
<dbReference type="PROSITE" id="PS00138">
    <property type="entry name" value="SUBTILASE_SER"/>
    <property type="match status" value="1"/>
</dbReference>
<feature type="transmembrane region" description="Helical" evidence="6">
    <location>
        <begin position="20"/>
        <end position="39"/>
    </location>
</feature>
<dbReference type="PANTHER" id="PTHR43806">
    <property type="entry name" value="PEPTIDASE S8"/>
    <property type="match status" value="1"/>
</dbReference>
<dbReference type="PROSITE" id="PS51892">
    <property type="entry name" value="SUBTILASE"/>
    <property type="match status" value="1"/>
</dbReference>
<dbReference type="EMBL" id="JAGQLK010000080">
    <property type="protein sequence ID" value="MCA9383506.1"/>
    <property type="molecule type" value="Genomic_DNA"/>
</dbReference>
<feature type="active site" description="Charge relay system" evidence="5">
    <location>
        <position position="229"/>
    </location>
</feature>
<keyword evidence="3 5" id="KW-0378">Hydrolase</keyword>
<dbReference type="PANTHER" id="PTHR43806:SF11">
    <property type="entry name" value="CEREVISIN-RELATED"/>
    <property type="match status" value="1"/>
</dbReference>
<dbReference type="AlphaFoldDB" id="A0A955L6B2"/>
<dbReference type="GO" id="GO:0004252">
    <property type="term" value="F:serine-type endopeptidase activity"/>
    <property type="evidence" value="ECO:0007669"/>
    <property type="project" value="UniProtKB-UniRule"/>
</dbReference>
<keyword evidence="6" id="KW-1133">Transmembrane helix</keyword>
<keyword evidence="6" id="KW-0812">Transmembrane</keyword>
<dbReference type="Proteomes" id="UP000783287">
    <property type="component" value="Unassembled WGS sequence"/>
</dbReference>
<keyword evidence="6" id="KW-0472">Membrane</keyword>
<reference evidence="8" key="1">
    <citation type="submission" date="2020-04" db="EMBL/GenBank/DDBJ databases">
        <authorList>
            <person name="Zhang T."/>
        </authorList>
    </citation>
    <scope>NUCLEOTIDE SEQUENCE</scope>
    <source>
        <strain evidence="8">HKST-UBA14</strain>
    </source>
</reference>
<feature type="active site" description="Charge relay system" evidence="5">
    <location>
        <position position="315"/>
    </location>
</feature>
<feature type="domain" description="Peptidase S8/S53" evidence="7">
    <location>
        <begin position="222"/>
        <end position="537"/>
    </location>
</feature>
<evidence type="ECO:0000313" key="8">
    <source>
        <dbReference type="EMBL" id="MCA9383506.1"/>
    </source>
</evidence>
<dbReference type="InterPro" id="IPR023828">
    <property type="entry name" value="Peptidase_S8_Ser-AS"/>
</dbReference>
<dbReference type="SUPFAM" id="SSF52743">
    <property type="entry name" value="Subtilisin-like"/>
    <property type="match status" value="1"/>
</dbReference>
<accession>A0A955L6B2</accession>
<keyword evidence="2 5" id="KW-0645">Protease</keyword>
<evidence type="ECO:0000313" key="9">
    <source>
        <dbReference type="Proteomes" id="UP000783287"/>
    </source>
</evidence>
<dbReference type="InterPro" id="IPR015500">
    <property type="entry name" value="Peptidase_S8_subtilisin-rel"/>
</dbReference>
<evidence type="ECO:0000256" key="3">
    <source>
        <dbReference type="ARBA" id="ARBA00022801"/>
    </source>
</evidence>
<comment type="caution">
    <text evidence="8">The sequence shown here is derived from an EMBL/GenBank/DDBJ whole genome shotgun (WGS) entry which is preliminary data.</text>
</comment>
<evidence type="ECO:0000256" key="1">
    <source>
        <dbReference type="ARBA" id="ARBA00011073"/>
    </source>
</evidence>
<evidence type="ECO:0000259" key="7">
    <source>
        <dbReference type="Pfam" id="PF00082"/>
    </source>
</evidence>
<evidence type="ECO:0000256" key="6">
    <source>
        <dbReference type="SAM" id="Phobius"/>
    </source>
</evidence>
<dbReference type="InterPro" id="IPR050131">
    <property type="entry name" value="Peptidase_S8_subtilisin-like"/>
</dbReference>
<gene>
    <name evidence="8" type="ORF">KC909_04015</name>
</gene>
<dbReference type="InterPro" id="IPR036852">
    <property type="entry name" value="Peptidase_S8/S53_dom_sf"/>
</dbReference>